<comment type="caution">
    <text evidence="2">The sequence shown here is derived from an EMBL/GenBank/DDBJ whole genome shotgun (WGS) entry which is preliminary data.</text>
</comment>
<reference evidence="2" key="2">
    <citation type="submission" date="2020-09" db="EMBL/GenBank/DDBJ databases">
        <authorList>
            <person name="Sun Q."/>
            <person name="Ohkuma M."/>
        </authorList>
    </citation>
    <scope>NUCLEOTIDE SEQUENCE</scope>
    <source>
        <strain evidence="2">JCM 4714</strain>
    </source>
</reference>
<evidence type="ECO:0000313" key="2">
    <source>
        <dbReference type="EMBL" id="GHE12175.1"/>
    </source>
</evidence>
<feature type="compositionally biased region" description="Polar residues" evidence="1">
    <location>
        <begin position="70"/>
        <end position="79"/>
    </location>
</feature>
<proteinExistence type="predicted"/>
<feature type="compositionally biased region" description="Gly residues" evidence="1">
    <location>
        <begin position="44"/>
        <end position="58"/>
    </location>
</feature>
<sequence length="79" mass="7861">MLRRVGLLVGAVCLTYAGVLAAAFMGWGTSLGPSSLLPSDSADGGHGPGGTRPQGGIGRRPDLPHGTPSPRRSATTPAP</sequence>
<organism evidence="2 3">
    <name type="scientific">Streptomyces alanosinicus</name>
    <dbReference type="NCBI Taxonomy" id="68171"/>
    <lineage>
        <taxon>Bacteria</taxon>
        <taxon>Bacillati</taxon>
        <taxon>Actinomycetota</taxon>
        <taxon>Actinomycetes</taxon>
        <taxon>Kitasatosporales</taxon>
        <taxon>Streptomycetaceae</taxon>
        <taxon>Streptomyces</taxon>
    </lineage>
</organism>
<name>A0A919D6J2_9ACTN</name>
<accession>A0A919D6J2</accession>
<reference evidence="2" key="1">
    <citation type="journal article" date="2014" name="Int. J. Syst. Evol. Microbiol.">
        <title>Complete genome sequence of Corynebacterium casei LMG S-19264T (=DSM 44701T), isolated from a smear-ripened cheese.</title>
        <authorList>
            <consortium name="US DOE Joint Genome Institute (JGI-PGF)"/>
            <person name="Walter F."/>
            <person name="Albersmeier A."/>
            <person name="Kalinowski J."/>
            <person name="Ruckert C."/>
        </authorList>
    </citation>
    <scope>NUCLEOTIDE SEQUENCE</scope>
    <source>
        <strain evidence="2">JCM 4714</strain>
    </source>
</reference>
<dbReference type="EMBL" id="BMVG01000032">
    <property type="protein sequence ID" value="GHE12175.1"/>
    <property type="molecule type" value="Genomic_DNA"/>
</dbReference>
<evidence type="ECO:0000313" key="3">
    <source>
        <dbReference type="Proteomes" id="UP000655443"/>
    </source>
</evidence>
<gene>
    <name evidence="2" type="ORF">GCM10010339_74520</name>
</gene>
<evidence type="ECO:0000256" key="1">
    <source>
        <dbReference type="SAM" id="MobiDB-lite"/>
    </source>
</evidence>
<protein>
    <submittedName>
        <fullName evidence="2">Uncharacterized protein</fullName>
    </submittedName>
</protein>
<dbReference type="AlphaFoldDB" id="A0A919D6J2"/>
<keyword evidence="3" id="KW-1185">Reference proteome</keyword>
<feature type="region of interest" description="Disordered" evidence="1">
    <location>
        <begin position="34"/>
        <end position="79"/>
    </location>
</feature>
<dbReference type="Proteomes" id="UP000655443">
    <property type="component" value="Unassembled WGS sequence"/>
</dbReference>